<reference evidence="3 4" key="1">
    <citation type="journal article" date="2015" name="Nature">
        <title>rRNA introns, odd ribosomes, and small enigmatic genomes across a large radiation of phyla.</title>
        <authorList>
            <person name="Brown C.T."/>
            <person name="Hug L.A."/>
            <person name="Thomas B.C."/>
            <person name="Sharon I."/>
            <person name="Castelle C.J."/>
            <person name="Singh A."/>
            <person name="Wilkins M.J."/>
            <person name="Williams K.H."/>
            <person name="Banfield J.F."/>
        </authorList>
    </citation>
    <scope>NUCLEOTIDE SEQUENCE [LARGE SCALE GENOMIC DNA]</scope>
</reference>
<evidence type="ECO:0000256" key="1">
    <source>
        <dbReference type="ARBA" id="ARBA00007435"/>
    </source>
</evidence>
<proteinExistence type="inferred from homology"/>
<dbReference type="EMBL" id="LCRB01000002">
    <property type="protein sequence ID" value="KKW26944.1"/>
    <property type="molecule type" value="Genomic_DNA"/>
</dbReference>
<gene>
    <name evidence="3" type="ORF">VF00_C0002G0269</name>
</gene>
<comment type="caution">
    <text evidence="3">The sequence shown here is derived from an EMBL/GenBank/DDBJ whole genome shotgun (WGS) entry which is preliminary data.</text>
</comment>
<dbReference type="Gene3D" id="3.40.1440.10">
    <property type="entry name" value="GIY-YIG endonuclease"/>
    <property type="match status" value="1"/>
</dbReference>
<sequence>MYSSISEQYCGYNENMYYVYVLQSKTDRDFYIGFIQDIKRRLYEHKVGKNVSTKSRGPWTLIYFEGFIDKFDALRRESYMKITKGHAMLKMILREYLLKQAGVAQR</sequence>
<dbReference type="AlphaFoldDB" id="A0A0G2A3Z8"/>
<dbReference type="PROSITE" id="PS50164">
    <property type="entry name" value="GIY_YIG"/>
    <property type="match status" value="1"/>
</dbReference>
<accession>A0A0G2A3Z8</accession>
<evidence type="ECO:0000259" key="2">
    <source>
        <dbReference type="PROSITE" id="PS50164"/>
    </source>
</evidence>
<protein>
    <submittedName>
        <fullName evidence="3">GIY-YIG nuclease superfamily protein</fullName>
    </submittedName>
</protein>
<comment type="similarity">
    <text evidence="1">Belongs to the UPF0213 family.</text>
</comment>
<dbReference type="SUPFAM" id="SSF82771">
    <property type="entry name" value="GIY-YIG endonuclease"/>
    <property type="match status" value="1"/>
</dbReference>
<dbReference type="PANTHER" id="PTHR34477:SF1">
    <property type="entry name" value="UPF0213 PROTEIN YHBQ"/>
    <property type="match status" value="1"/>
</dbReference>
<organism evidence="3 4">
    <name type="scientific">candidate division Kazan bacterium GW2011_GWB1_52_7</name>
    <dbReference type="NCBI Taxonomy" id="1620414"/>
    <lineage>
        <taxon>Bacteria</taxon>
        <taxon>Bacteria division Kazan-3B-28</taxon>
    </lineage>
</organism>
<evidence type="ECO:0000313" key="4">
    <source>
        <dbReference type="Proteomes" id="UP000034913"/>
    </source>
</evidence>
<dbReference type="InterPro" id="IPR035901">
    <property type="entry name" value="GIY-YIG_endonuc_sf"/>
</dbReference>
<name>A0A0G2A3Z8_UNCK3</name>
<dbReference type="InterPro" id="IPR050190">
    <property type="entry name" value="UPF0213_domain"/>
</dbReference>
<feature type="domain" description="GIY-YIG" evidence="2">
    <location>
        <begin position="15"/>
        <end position="92"/>
    </location>
</feature>
<dbReference type="InterPro" id="IPR000305">
    <property type="entry name" value="GIY-YIG_endonuc"/>
</dbReference>
<dbReference type="Proteomes" id="UP000034913">
    <property type="component" value="Unassembled WGS sequence"/>
</dbReference>
<dbReference type="PANTHER" id="PTHR34477">
    <property type="entry name" value="UPF0213 PROTEIN YHBQ"/>
    <property type="match status" value="1"/>
</dbReference>
<dbReference type="Pfam" id="PF01541">
    <property type="entry name" value="GIY-YIG"/>
    <property type="match status" value="1"/>
</dbReference>
<evidence type="ECO:0000313" key="3">
    <source>
        <dbReference type="EMBL" id="KKW26944.1"/>
    </source>
</evidence>